<keyword evidence="1" id="KW-1133">Transmembrane helix</keyword>
<name>A0A2M4DHY9_ANODA</name>
<evidence type="ECO:0000256" key="1">
    <source>
        <dbReference type="SAM" id="Phobius"/>
    </source>
</evidence>
<keyword evidence="1" id="KW-0812">Transmembrane</keyword>
<evidence type="ECO:0000313" key="2">
    <source>
        <dbReference type="EMBL" id="MBW77119.1"/>
    </source>
</evidence>
<sequence length="87" mass="9039">MKVWTAMGSTTGLAAASVANGAPFDIQAAANLVASLSTSLPYSAIVVPWRCRRARSSASTAMGVNWMANLAFRAIFVLGNCIFVGSI</sequence>
<dbReference type="EMBL" id="GGFL01012941">
    <property type="protein sequence ID" value="MBW77119.1"/>
    <property type="molecule type" value="Transcribed_RNA"/>
</dbReference>
<dbReference type="AlphaFoldDB" id="A0A2M4DHY9"/>
<accession>A0A2M4DHY9</accession>
<feature type="transmembrane region" description="Helical" evidence="1">
    <location>
        <begin position="63"/>
        <end position="85"/>
    </location>
</feature>
<reference evidence="2" key="1">
    <citation type="submission" date="2018-01" db="EMBL/GenBank/DDBJ databases">
        <title>An insight into the sialome of Amazonian anophelines.</title>
        <authorList>
            <person name="Ribeiro J.M."/>
            <person name="Scarpassa V."/>
            <person name="Calvo E."/>
        </authorList>
    </citation>
    <scope>NUCLEOTIDE SEQUENCE</scope>
</reference>
<keyword evidence="1" id="KW-0472">Membrane</keyword>
<organism evidence="2">
    <name type="scientific">Anopheles darlingi</name>
    <name type="common">Mosquito</name>
    <dbReference type="NCBI Taxonomy" id="43151"/>
    <lineage>
        <taxon>Eukaryota</taxon>
        <taxon>Metazoa</taxon>
        <taxon>Ecdysozoa</taxon>
        <taxon>Arthropoda</taxon>
        <taxon>Hexapoda</taxon>
        <taxon>Insecta</taxon>
        <taxon>Pterygota</taxon>
        <taxon>Neoptera</taxon>
        <taxon>Endopterygota</taxon>
        <taxon>Diptera</taxon>
        <taxon>Nematocera</taxon>
        <taxon>Culicoidea</taxon>
        <taxon>Culicidae</taxon>
        <taxon>Anophelinae</taxon>
        <taxon>Anopheles</taxon>
    </lineage>
</organism>
<proteinExistence type="predicted"/>
<protein>
    <submittedName>
        <fullName evidence="2">Uncharacterized protein</fullName>
    </submittedName>
</protein>